<feature type="compositionally biased region" description="Polar residues" evidence="2">
    <location>
        <begin position="1"/>
        <end position="11"/>
    </location>
</feature>
<comment type="caution">
    <text evidence="3">The sequence shown here is derived from an EMBL/GenBank/DDBJ whole genome shotgun (WGS) entry which is preliminary data.</text>
</comment>
<name>A0AAD5RQ94_9PEZI</name>
<dbReference type="AlphaFoldDB" id="A0AAD5RQ94"/>
<evidence type="ECO:0000313" key="3">
    <source>
        <dbReference type="EMBL" id="KAJ2901316.1"/>
    </source>
</evidence>
<gene>
    <name evidence="3" type="ORF">MKZ38_001983</name>
</gene>
<keyword evidence="1" id="KW-0175">Coiled coil</keyword>
<feature type="compositionally biased region" description="Acidic residues" evidence="2">
    <location>
        <begin position="222"/>
        <end position="231"/>
    </location>
</feature>
<accession>A0AAD5RQ94</accession>
<dbReference type="Proteomes" id="UP001201980">
    <property type="component" value="Unassembled WGS sequence"/>
</dbReference>
<feature type="coiled-coil region" evidence="1">
    <location>
        <begin position="84"/>
        <end position="123"/>
    </location>
</feature>
<feature type="compositionally biased region" description="Polar residues" evidence="2">
    <location>
        <begin position="255"/>
        <end position="267"/>
    </location>
</feature>
<protein>
    <submittedName>
        <fullName evidence="3">Uncharacterized protein</fullName>
    </submittedName>
</protein>
<keyword evidence="4" id="KW-1185">Reference proteome</keyword>
<evidence type="ECO:0000256" key="2">
    <source>
        <dbReference type="SAM" id="MobiDB-lite"/>
    </source>
</evidence>
<evidence type="ECO:0000313" key="4">
    <source>
        <dbReference type="Proteomes" id="UP001201980"/>
    </source>
</evidence>
<proteinExistence type="predicted"/>
<dbReference type="EMBL" id="JAKWBI020000157">
    <property type="protein sequence ID" value="KAJ2901316.1"/>
    <property type="molecule type" value="Genomic_DNA"/>
</dbReference>
<feature type="region of interest" description="Disordered" evidence="2">
    <location>
        <begin position="221"/>
        <end position="289"/>
    </location>
</feature>
<organism evidence="3 4">
    <name type="scientific">Zalerion maritima</name>
    <dbReference type="NCBI Taxonomy" id="339359"/>
    <lineage>
        <taxon>Eukaryota</taxon>
        <taxon>Fungi</taxon>
        <taxon>Dikarya</taxon>
        <taxon>Ascomycota</taxon>
        <taxon>Pezizomycotina</taxon>
        <taxon>Sordariomycetes</taxon>
        <taxon>Lulworthiomycetidae</taxon>
        <taxon>Lulworthiales</taxon>
        <taxon>Lulworthiaceae</taxon>
        <taxon>Zalerion</taxon>
    </lineage>
</organism>
<evidence type="ECO:0000256" key="1">
    <source>
        <dbReference type="SAM" id="Coils"/>
    </source>
</evidence>
<feature type="region of interest" description="Disordered" evidence="2">
    <location>
        <begin position="1"/>
        <end position="26"/>
    </location>
</feature>
<sequence>MMSASSHSTRPTPSPNHGPVTDDEATHPKGHCRYILLNAPIKGERCGCTGFIHNKNLPGLSCDCGHYAVYHVSSTESAGAPPHQSLEATEMEELKRRLERLERAQLEQEQQRVAEELEAEDHSRSFLGRLGELEQLIENNKEEQGAEVLRAFSNISNAWYHLEQLKMRMEETFLRFDTRFGHTDSRVGSLDTSVTTLTNRQRMLDEEQLELVERIDQLEAAEKEEDEEDEPTTPNEERQPVVSQLRGRWRRRMSASDSISSGVTVDLTTSRRRSSTTRPAPIEVPPPRPLPFRFPGSQAWTVHISLLPQADQGMPFEKDTNAYKRCLSRGLHQMVAVQGPDKESFVTAVEKAFGSLLKGRPWMPLQAMLCDVQQLQGLPMVRSLDKNLINQPYDLEFLKEHCAVCDRNGKIDSLYIAMRGHTLSWQVIKQSPVFLDGLEACWEHDPKLDDNGGYRESAGAILMAGMPPSVSTPTSTTSTSTMVAPMGAANNELKRNLSQISRTSSFGSPVVVCEADGSRTKMARTRMALVQGKS</sequence>
<reference evidence="3" key="1">
    <citation type="submission" date="2022-07" db="EMBL/GenBank/DDBJ databases">
        <title>Draft genome sequence of Zalerion maritima ATCC 34329, a (micro)plastics degrading marine fungus.</title>
        <authorList>
            <person name="Paco A."/>
            <person name="Goncalves M.F.M."/>
            <person name="Rocha-Santos T.A.P."/>
            <person name="Alves A."/>
        </authorList>
    </citation>
    <scope>NUCLEOTIDE SEQUENCE</scope>
    <source>
        <strain evidence="3">ATCC 34329</strain>
    </source>
</reference>